<evidence type="ECO:0000259" key="1">
    <source>
        <dbReference type="Pfam" id="PF12705"/>
    </source>
</evidence>
<proteinExistence type="predicted"/>
<name>A0A3B0ZQP8_9ZZZZ</name>
<dbReference type="InterPro" id="IPR038726">
    <property type="entry name" value="PDDEXK_AddAB-type"/>
</dbReference>
<dbReference type="InterPro" id="IPR011604">
    <property type="entry name" value="PDDEXK-like_dom_sf"/>
</dbReference>
<dbReference type="SUPFAM" id="SSF52540">
    <property type="entry name" value="P-loop containing nucleoside triphosphate hydrolases"/>
    <property type="match status" value="1"/>
</dbReference>
<organism evidence="2">
    <name type="scientific">hydrothermal vent metagenome</name>
    <dbReference type="NCBI Taxonomy" id="652676"/>
    <lineage>
        <taxon>unclassified sequences</taxon>
        <taxon>metagenomes</taxon>
        <taxon>ecological metagenomes</taxon>
    </lineage>
</organism>
<protein>
    <submittedName>
        <fullName evidence="2">RND multidrug efflux transporter Acriflavin resistance protein</fullName>
    </submittedName>
</protein>
<feature type="domain" description="PD-(D/E)XK endonuclease-like" evidence="1">
    <location>
        <begin position="717"/>
        <end position="979"/>
    </location>
</feature>
<sequence>MSAIKLYLTSFADNPLDTVAQQIIAQQKENLPQLTNTIVFTAQTNLASELRYKLLNSARQHNVQALLGPQIIAMQQWLQSFQPADIKVVNNTTQELILVEALLQYPDILGEANPWVYAHSLLNLFHELTANKIQPQKNEQDFVEQISLAYGLPDKSKTTIEALGREAHFVYTLWQAWHKQLIDYAVVDSQTALLLCMENAAKEFSTKETIDFYLLGYEQLTQTECQWLEKLSQQHNVHYFLQGQQLKEPTDSKLYHPDTHITECIQKLSVDELINVGKQAEPARLEFLNTVYNTQNAPLIERVQAYKNKKPTPLKGLHVFSANDAEQEARAIDIQLRRWLLEGKTKLAIVTENRRLARRVRALLERSGVHLQDAAGWALSTTRAATLVERWLECIEQDFDYLALLDLLKSPFIFPEYDRDTLHYAVYRLEQDIMRHENISRHLENYRNSIINRQDRLPNWFEKNQDTGVLNEVLQKLETAAEPLLQLSQQEKITPPQFIQAIVNSFKILGLTESLANDAAGIEIINLLETLTIDSGLVQLKFNWSEARAWLALQLERSRFMPPASTTQVQLIGLSQSQLQKFDGLIIAAVEEEFLPGSPSPAAFFNDRVKYELGLNTSLQEKNERFYHFTRLLNASDNVLLSYRSQGDNGEEIKPSAWLALLEQFYQLAFDIDLQDETLQALVNSPENTFTHTASELAKQSHQPTPSMPENLIPEKISASQYQELMNCPYLFYAARGLKLEATDEIRQALSKADYGERIHQCLQAFHDKTDDLPGPFKAKVTLHNRDAATKVLSDIIQKVFSADLTENHEHQAWYLQAQKIVPHYIDWQIKHQQDWDIYKAEQTMSKELQINNSHKPLKLKGRLDRIDKNTEGLEVIDYKTGVISSNKNVETGEQVQLPFYHTLLQDDEHNVTQVEYLEVKSDSVKTKAKLTGEKLETIAEESAERLKEIFSQLHTQTGLPAWGNEKTCGHCNMQGICRRQMWQDSQ</sequence>
<dbReference type="Gene3D" id="3.40.50.300">
    <property type="entry name" value="P-loop containing nucleotide triphosphate hydrolases"/>
    <property type="match status" value="1"/>
</dbReference>
<dbReference type="Pfam" id="PF12705">
    <property type="entry name" value="PDDEXK_1"/>
    <property type="match status" value="1"/>
</dbReference>
<dbReference type="AlphaFoldDB" id="A0A3B0ZQP8"/>
<dbReference type="Gene3D" id="3.90.320.10">
    <property type="match status" value="1"/>
</dbReference>
<evidence type="ECO:0000313" key="2">
    <source>
        <dbReference type="EMBL" id="VAW94011.1"/>
    </source>
</evidence>
<gene>
    <name evidence="2" type="ORF">MNBD_GAMMA23-1112</name>
</gene>
<dbReference type="InterPro" id="IPR027417">
    <property type="entry name" value="P-loop_NTPase"/>
</dbReference>
<accession>A0A3B0ZQP8</accession>
<reference evidence="2" key="1">
    <citation type="submission" date="2018-06" db="EMBL/GenBank/DDBJ databases">
        <authorList>
            <person name="Zhirakovskaya E."/>
        </authorList>
    </citation>
    <scope>NUCLEOTIDE SEQUENCE</scope>
</reference>
<dbReference type="EMBL" id="UOFT01000035">
    <property type="protein sequence ID" value="VAW94011.1"/>
    <property type="molecule type" value="Genomic_DNA"/>
</dbReference>